<gene>
    <name evidence="1" type="ORF">EOE67_17075</name>
</gene>
<proteinExistence type="predicted"/>
<dbReference type="Pfam" id="PF05345">
    <property type="entry name" value="He_PIG"/>
    <property type="match status" value="1"/>
</dbReference>
<dbReference type="Gene3D" id="2.60.40.10">
    <property type="entry name" value="Immunoglobulins"/>
    <property type="match status" value="1"/>
</dbReference>
<dbReference type="NCBIfam" id="TIGR03501">
    <property type="entry name" value="GlyGly_CTERM"/>
    <property type="match status" value="1"/>
</dbReference>
<dbReference type="SUPFAM" id="SSF49313">
    <property type="entry name" value="Cadherin-like"/>
    <property type="match status" value="1"/>
</dbReference>
<dbReference type="OrthoDB" id="57539at2"/>
<reference evidence="1 2" key="1">
    <citation type="submission" date="2019-01" db="EMBL/GenBank/DDBJ databases">
        <authorList>
            <person name="Chen W.-M."/>
        </authorList>
    </citation>
    <scope>NUCLEOTIDE SEQUENCE [LARGE SCALE GENOMIC DNA]</scope>
    <source>
        <strain evidence="1 2">KYPC3</strain>
    </source>
</reference>
<dbReference type="GO" id="GO:0016020">
    <property type="term" value="C:membrane"/>
    <property type="evidence" value="ECO:0007669"/>
    <property type="project" value="InterPro"/>
</dbReference>
<keyword evidence="2" id="KW-1185">Reference proteome</keyword>
<dbReference type="SUPFAM" id="SSF82171">
    <property type="entry name" value="DPP6 N-terminal domain-like"/>
    <property type="match status" value="1"/>
</dbReference>
<dbReference type="RefSeq" id="WP_127700548.1">
    <property type="nucleotide sequence ID" value="NZ_SACS01000023.1"/>
</dbReference>
<dbReference type="AlphaFoldDB" id="A0A437QFK6"/>
<comment type="caution">
    <text evidence="1">The sequence shown here is derived from an EMBL/GenBank/DDBJ whole genome shotgun (WGS) entry which is preliminary data.</text>
</comment>
<dbReference type="InterPro" id="IPR013783">
    <property type="entry name" value="Ig-like_fold"/>
</dbReference>
<dbReference type="Proteomes" id="UP000283077">
    <property type="component" value="Unassembled WGS sequence"/>
</dbReference>
<protein>
    <submittedName>
        <fullName evidence="1">GlyGly-CTERM sorting domain-containing protein</fullName>
    </submittedName>
</protein>
<dbReference type="EMBL" id="SACS01000023">
    <property type="protein sequence ID" value="RVU33313.1"/>
    <property type="molecule type" value="Genomic_DNA"/>
</dbReference>
<evidence type="ECO:0000313" key="2">
    <source>
        <dbReference type="Proteomes" id="UP000283077"/>
    </source>
</evidence>
<sequence length="965" mass="104902">MNIRNVAVFVLLTAVVYPSIASEHLTPLYTSVLSAEESQVQSKEQLALTEIASASQSNESMSNQLVARNTHVVMVSERGVSVLERTEQGLIKRHEEFFNVPQYNGSQQIFASPDGKTLVWPAGNGFVELKINADFSASHKMLSSSSTSGYATSAIASDSFVIYRYNESRYVAYQVTNLGLTQVGELAAIDEIRNTNLIFNSKDQILISSSTNNWPNVAVIIFKTQNGIFKETARHTFTTDYSFSGTVYDTDTGRLVIQSYTNSHHLLQINSSSGTIESVGTTPHRLVETNYYSDFSGVVSGNYLVTNRYQTSTLLYRDGNTFRESKRLDSYSGTMATHFNSQTGQQEYWKNSKWALQMFSVNQGATELIQERTAKQRGLPLLDRSTMLSSDDNRLVLIQDNMRVVLLALDVNKLPAEAYSHEISETNGSIGYNSQFVKVGTDKYLLAESTSYRVVNIDADGKVTMTAAKGWPQSLGYHLSDLQLKVKDGYVYLTSYGLAVLQLKNDVLTLIRKFNDPTLTTQEHQNILAVVDLNGDLFALMPAFGKIAKLKLTDGQLSIEKVGTMPNVNAPFREGRNRVFAVHYPESVLVLDADQNLKISAISNTSVDGDYYQKRFKIARSFQTHQPVFLLNDDVTGIWQKLTLSSDCCEPGASMQVIDSHLLSISNGNRQSLKVFKINSAPYLPTVVSPILLNQGVSSEVALAGFLQDDEAQPLSYSGLSTSGFTIADGNKLKYDGVVAGKGNVLLTVSDGELLTDLKLPFQVNAAPALIKALPTVVANQNAQLLFDLNDYIEDPEGSAISFQPQTMQGIQLSKSGLVSGTASGLQAMTFALKVTDKAGAVFATNLIVQVNAAPALTGSASLSAKVGQSFAIDLNTLITDAEKHKISLAASTLPAGLNISGAVISGTPTSSGSHNIQITATDELGARSQVSLSLNIAAEDKKSGGSLGWAWLALLLLARARRQH</sequence>
<accession>A0A437QFK6</accession>
<organism evidence="1 2">
    <name type="scientific">Rheinheimera riviphila</name>
    <dbReference type="NCBI Taxonomy" id="1834037"/>
    <lineage>
        <taxon>Bacteria</taxon>
        <taxon>Pseudomonadati</taxon>
        <taxon>Pseudomonadota</taxon>
        <taxon>Gammaproteobacteria</taxon>
        <taxon>Chromatiales</taxon>
        <taxon>Chromatiaceae</taxon>
        <taxon>Rheinheimera</taxon>
    </lineage>
</organism>
<dbReference type="GO" id="GO:0005509">
    <property type="term" value="F:calcium ion binding"/>
    <property type="evidence" value="ECO:0007669"/>
    <property type="project" value="InterPro"/>
</dbReference>
<dbReference type="InterPro" id="IPR020008">
    <property type="entry name" value="GlyGly_CTERM"/>
</dbReference>
<dbReference type="InterPro" id="IPR015919">
    <property type="entry name" value="Cadherin-like_sf"/>
</dbReference>
<name>A0A437QFK6_9GAMM</name>
<evidence type="ECO:0000313" key="1">
    <source>
        <dbReference type="EMBL" id="RVU33313.1"/>
    </source>
</evidence>